<dbReference type="InterPro" id="IPR039420">
    <property type="entry name" value="WalR-like"/>
</dbReference>
<evidence type="ECO:0000256" key="1">
    <source>
        <dbReference type="ARBA" id="ARBA00022553"/>
    </source>
</evidence>
<keyword evidence="3" id="KW-0805">Transcription regulation</keyword>
<dbReference type="InterPro" id="IPR011006">
    <property type="entry name" value="CheY-like_superfamily"/>
</dbReference>
<keyword evidence="5" id="KW-0804">Transcription</keyword>
<evidence type="ECO:0000313" key="9">
    <source>
        <dbReference type="Proteomes" id="UP000438699"/>
    </source>
</evidence>
<evidence type="ECO:0000256" key="3">
    <source>
        <dbReference type="ARBA" id="ARBA00023015"/>
    </source>
</evidence>
<dbReference type="Proteomes" id="UP000438699">
    <property type="component" value="Unassembled WGS sequence"/>
</dbReference>
<dbReference type="PANTHER" id="PTHR48111:SF40">
    <property type="entry name" value="PHOSPHATE REGULON TRANSCRIPTIONAL REGULATORY PROTEIN PHOB"/>
    <property type="match status" value="1"/>
</dbReference>
<evidence type="ECO:0000256" key="5">
    <source>
        <dbReference type="ARBA" id="ARBA00023163"/>
    </source>
</evidence>
<dbReference type="GO" id="GO:0005829">
    <property type="term" value="C:cytosol"/>
    <property type="evidence" value="ECO:0007669"/>
    <property type="project" value="TreeGrafter"/>
</dbReference>
<dbReference type="SMART" id="SM00448">
    <property type="entry name" value="REC"/>
    <property type="match status" value="1"/>
</dbReference>
<dbReference type="FunFam" id="3.40.50.2300:FF:000018">
    <property type="entry name" value="DNA-binding transcriptional regulator NtrC"/>
    <property type="match status" value="1"/>
</dbReference>
<evidence type="ECO:0000313" key="8">
    <source>
        <dbReference type="EMBL" id="KAB1442901.1"/>
    </source>
</evidence>
<dbReference type="PANTHER" id="PTHR48111">
    <property type="entry name" value="REGULATOR OF RPOS"/>
    <property type="match status" value="1"/>
</dbReference>
<keyword evidence="1 6" id="KW-0597">Phosphoprotein</keyword>
<sequence length="138" mass="15690">MQPVNLLMVDDEQDFLRTMEKRLSRRGMNVATASSGAEALDRLEQFSADVVVLDVKMPGMDGIETLKAIRQKHPLTEVIMLTGHASMNVAVEGMQLGAFHYLMKPAEINELVFKIEDAHKRKMLREKQVREDQPNNVR</sequence>
<protein>
    <submittedName>
        <fullName evidence="8">Response regulator</fullName>
    </submittedName>
</protein>
<dbReference type="SUPFAM" id="SSF52172">
    <property type="entry name" value="CheY-like"/>
    <property type="match status" value="1"/>
</dbReference>
<evidence type="ECO:0000259" key="7">
    <source>
        <dbReference type="PROSITE" id="PS50110"/>
    </source>
</evidence>
<dbReference type="OrthoDB" id="9800029at2"/>
<keyword evidence="9" id="KW-1185">Reference proteome</keyword>
<dbReference type="EMBL" id="WAIE01000001">
    <property type="protein sequence ID" value="KAB1442901.1"/>
    <property type="molecule type" value="Genomic_DNA"/>
</dbReference>
<comment type="caution">
    <text evidence="8">The sequence shown here is derived from an EMBL/GenBank/DDBJ whole genome shotgun (WGS) entry which is preliminary data.</text>
</comment>
<proteinExistence type="predicted"/>
<dbReference type="GO" id="GO:0006355">
    <property type="term" value="P:regulation of DNA-templated transcription"/>
    <property type="evidence" value="ECO:0007669"/>
    <property type="project" value="TreeGrafter"/>
</dbReference>
<evidence type="ECO:0000256" key="2">
    <source>
        <dbReference type="ARBA" id="ARBA00023012"/>
    </source>
</evidence>
<dbReference type="InterPro" id="IPR001789">
    <property type="entry name" value="Sig_transdc_resp-reg_receiver"/>
</dbReference>
<keyword evidence="4" id="KW-0238">DNA-binding</keyword>
<feature type="modified residue" description="4-aspartylphosphate" evidence="6">
    <location>
        <position position="54"/>
    </location>
</feature>
<feature type="domain" description="Response regulatory" evidence="7">
    <location>
        <begin position="5"/>
        <end position="119"/>
    </location>
</feature>
<accession>A0A6N6N588</accession>
<evidence type="ECO:0000256" key="4">
    <source>
        <dbReference type="ARBA" id="ARBA00023125"/>
    </source>
</evidence>
<dbReference type="GO" id="GO:0000156">
    <property type="term" value="F:phosphorelay response regulator activity"/>
    <property type="evidence" value="ECO:0007669"/>
    <property type="project" value="TreeGrafter"/>
</dbReference>
<dbReference type="AlphaFoldDB" id="A0A6N6N588"/>
<organism evidence="8 9">
    <name type="scientific">Pseudodesulfovibrio senegalensis</name>
    <dbReference type="NCBI Taxonomy" id="1721087"/>
    <lineage>
        <taxon>Bacteria</taxon>
        <taxon>Pseudomonadati</taxon>
        <taxon>Thermodesulfobacteriota</taxon>
        <taxon>Desulfovibrionia</taxon>
        <taxon>Desulfovibrionales</taxon>
        <taxon>Desulfovibrionaceae</taxon>
    </lineage>
</organism>
<dbReference type="RefSeq" id="WP_151149091.1">
    <property type="nucleotide sequence ID" value="NZ_WAIE01000001.1"/>
</dbReference>
<evidence type="ECO:0000256" key="6">
    <source>
        <dbReference type="PROSITE-ProRule" id="PRU00169"/>
    </source>
</evidence>
<dbReference type="GO" id="GO:0032993">
    <property type="term" value="C:protein-DNA complex"/>
    <property type="evidence" value="ECO:0007669"/>
    <property type="project" value="TreeGrafter"/>
</dbReference>
<gene>
    <name evidence="8" type="ORF">F8A88_01090</name>
</gene>
<keyword evidence="2" id="KW-0902">Two-component regulatory system</keyword>
<dbReference type="Gene3D" id="3.40.50.2300">
    <property type="match status" value="1"/>
</dbReference>
<name>A0A6N6N588_9BACT</name>
<dbReference type="Pfam" id="PF00072">
    <property type="entry name" value="Response_reg"/>
    <property type="match status" value="1"/>
</dbReference>
<dbReference type="PROSITE" id="PS50110">
    <property type="entry name" value="RESPONSE_REGULATORY"/>
    <property type="match status" value="1"/>
</dbReference>
<reference evidence="8 9" key="1">
    <citation type="journal article" date="2017" name="Int. J. Syst. Evol. Microbiol.">
        <title>Desulfovibrio senegalensis sp. nov., a mesophilic sulfate reducer isolated from marine sediment.</title>
        <authorList>
            <person name="Thioye A."/>
            <person name="Gam Z.B.A."/>
            <person name="Mbengue M."/>
            <person name="Cayol J.L."/>
            <person name="Joseph-Bartoli M."/>
            <person name="Toure-Kane C."/>
            <person name="Labat M."/>
        </authorList>
    </citation>
    <scope>NUCLEOTIDE SEQUENCE [LARGE SCALE GENOMIC DNA]</scope>
    <source>
        <strain evidence="8 9">DSM 101509</strain>
    </source>
</reference>
<dbReference type="GO" id="GO:0000976">
    <property type="term" value="F:transcription cis-regulatory region binding"/>
    <property type="evidence" value="ECO:0007669"/>
    <property type="project" value="TreeGrafter"/>
</dbReference>